<name>A0A6S7GPR3_PARCT</name>
<sequence>MNILTRHRARNEEREMHHSYEPYVPPLDRLTELDMRRNNFGPFTELQPNTLQPLLPSKMPTDTSSSFGLPGELQRAQSSWPSFHTIQNLVNPASMNNHVADNSLMYNNLPQNLIPSPKQTPLLSAMNGDNMSPLFPQMFSSETRYPSSSQYPYRVNPSSSPVSTANVTSPSLGLFSTNTGLDVNQNVVNGGLTHMANNMNMLNNQVTSSMVTNGLYTTTTTALNDHDLLNHVTSTTPKGMYQNPSHTSANALSLTQSTVYSNIGNTYPLLRPASSLMNSPLGLHDVGSVKLPSGNGVTYTDLTNSTTNINGYAYSPKDDAHSDLSKVSDVMNQIDDLNHARIKLETEAVRSTSPKVWRPY</sequence>
<proteinExistence type="predicted"/>
<organism evidence="1 2">
    <name type="scientific">Paramuricea clavata</name>
    <name type="common">Red gorgonian</name>
    <name type="synonym">Violescent sea-whip</name>
    <dbReference type="NCBI Taxonomy" id="317549"/>
    <lineage>
        <taxon>Eukaryota</taxon>
        <taxon>Metazoa</taxon>
        <taxon>Cnidaria</taxon>
        <taxon>Anthozoa</taxon>
        <taxon>Octocorallia</taxon>
        <taxon>Malacalcyonacea</taxon>
        <taxon>Plexauridae</taxon>
        <taxon>Paramuricea</taxon>
    </lineage>
</organism>
<reference evidence="1" key="1">
    <citation type="submission" date="2020-04" db="EMBL/GenBank/DDBJ databases">
        <authorList>
            <person name="Alioto T."/>
            <person name="Alioto T."/>
            <person name="Gomez Garrido J."/>
        </authorList>
    </citation>
    <scope>NUCLEOTIDE SEQUENCE</scope>
    <source>
        <strain evidence="1">A484AB</strain>
    </source>
</reference>
<comment type="caution">
    <text evidence="1">The sequence shown here is derived from an EMBL/GenBank/DDBJ whole genome shotgun (WGS) entry which is preliminary data.</text>
</comment>
<accession>A0A6S7GPR3</accession>
<evidence type="ECO:0000313" key="1">
    <source>
        <dbReference type="EMBL" id="CAB3986630.1"/>
    </source>
</evidence>
<protein>
    <submittedName>
        <fullName evidence="1">Uncharacterized protein</fullName>
    </submittedName>
</protein>
<keyword evidence="2" id="KW-1185">Reference proteome</keyword>
<dbReference type="AlphaFoldDB" id="A0A6S7GPR3"/>
<dbReference type="Proteomes" id="UP001152795">
    <property type="component" value="Unassembled WGS sequence"/>
</dbReference>
<evidence type="ECO:0000313" key="2">
    <source>
        <dbReference type="Proteomes" id="UP001152795"/>
    </source>
</evidence>
<dbReference type="EMBL" id="CACRXK020001047">
    <property type="protein sequence ID" value="CAB3986630.1"/>
    <property type="molecule type" value="Genomic_DNA"/>
</dbReference>
<gene>
    <name evidence="1" type="ORF">PACLA_8A042514</name>
</gene>